<dbReference type="NCBIfam" id="NF047509">
    <property type="entry name" value="Rv3131_FMN_oxido"/>
    <property type="match status" value="1"/>
</dbReference>
<dbReference type="PANTHER" id="PTHR23026">
    <property type="entry name" value="NADPH NITROREDUCTASE"/>
    <property type="match status" value="1"/>
</dbReference>
<evidence type="ECO:0000313" key="3">
    <source>
        <dbReference type="Proteomes" id="UP001229651"/>
    </source>
</evidence>
<gene>
    <name evidence="2" type="ORF">FB470_005068</name>
</gene>
<sequence length="318" mass="34123">MTADLGTLVGQALGAAVRAPSPHNTQPWRFEIARDRVDVLLDPARVLAVADPDGREARLACGAAALNLVLSLRAGGRKVSTTVLPDPNRTDLLVSVRITGPAEPDATELDLAAHIARRHTNRRPFTERGVPARARQHLVAAAAEEGAKLHLVDDWARYDAIAGLVRTADRVQSTDERFTAETRHWTGRAPGAPEGVPAAAAGPPASLEPALTLRHYAGEAQLPEREYEQQPLIAAVLTPTDSPAQQIRAGFAVQRVLLTATRLGLSASFLSQPLEVASTREALRRLFRDDGEPHALLRIGYGFATPHASRRPVSEVTG</sequence>
<dbReference type="Gene3D" id="3.40.109.10">
    <property type="entry name" value="NADH Oxidase"/>
    <property type="match status" value="2"/>
</dbReference>
<feature type="region of interest" description="Disordered" evidence="1">
    <location>
        <begin position="181"/>
        <end position="203"/>
    </location>
</feature>
<evidence type="ECO:0000313" key="2">
    <source>
        <dbReference type="EMBL" id="MDQ0381074.1"/>
    </source>
</evidence>
<proteinExistence type="predicted"/>
<dbReference type="InterPro" id="IPR000415">
    <property type="entry name" value="Nitroreductase-like"/>
</dbReference>
<organism evidence="2 3">
    <name type="scientific">Amycolatopsis thermophila</name>
    <dbReference type="NCBI Taxonomy" id="206084"/>
    <lineage>
        <taxon>Bacteria</taxon>
        <taxon>Bacillati</taxon>
        <taxon>Actinomycetota</taxon>
        <taxon>Actinomycetes</taxon>
        <taxon>Pseudonocardiales</taxon>
        <taxon>Pseudonocardiaceae</taxon>
        <taxon>Amycolatopsis</taxon>
    </lineage>
</organism>
<dbReference type="PANTHER" id="PTHR23026:SF123">
    <property type="entry name" value="NAD(P)H NITROREDUCTASE RV3131-RELATED"/>
    <property type="match status" value="1"/>
</dbReference>
<comment type="caution">
    <text evidence="2">The sequence shown here is derived from an EMBL/GenBank/DDBJ whole genome shotgun (WGS) entry which is preliminary data.</text>
</comment>
<accession>A0ABU0F0H9</accession>
<reference evidence="2 3" key="1">
    <citation type="submission" date="2023-07" db="EMBL/GenBank/DDBJ databases">
        <title>Sequencing the genomes of 1000 actinobacteria strains.</title>
        <authorList>
            <person name="Klenk H.-P."/>
        </authorList>
    </citation>
    <scope>NUCLEOTIDE SEQUENCE [LARGE SCALE GENOMIC DNA]</scope>
    <source>
        <strain evidence="2 3">DSM 45805</strain>
    </source>
</reference>
<keyword evidence="3" id="KW-1185">Reference proteome</keyword>
<protein>
    <submittedName>
        <fullName evidence="2">Nitroreductase</fullName>
    </submittedName>
</protein>
<dbReference type="SUPFAM" id="SSF55469">
    <property type="entry name" value="FMN-dependent nitroreductase-like"/>
    <property type="match status" value="2"/>
</dbReference>
<dbReference type="Proteomes" id="UP001229651">
    <property type="component" value="Unassembled WGS sequence"/>
</dbReference>
<feature type="compositionally biased region" description="Low complexity" evidence="1">
    <location>
        <begin position="189"/>
        <end position="203"/>
    </location>
</feature>
<dbReference type="RefSeq" id="WP_306995452.1">
    <property type="nucleotide sequence ID" value="NZ_JAUSUT010000001.1"/>
</dbReference>
<evidence type="ECO:0000256" key="1">
    <source>
        <dbReference type="SAM" id="MobiDB-lite"/>
    </source>
</evidence>
<dbReference type="InterPro" id="IPR050627">
    <property type="entry name" value="Nitroreductase/BluB"/>
</dbReference>
<name>A0ABU0F0H9_9PSEU</name>
<dbReference type="EMBL" id="JAUSUT010000001">
    <property type="protein sequence ID" value="MDQ0381074.1"/>
    <property type="molecule type" value="Genomic_DNA"/>
</dbReference>